<feature type="compositionally biased region" description="Basic and acidic residues" evidence="10">
    <location>
        <begin position="113"/>
        <end position="127"/>
    </location>
</feature>
<feature type="compositionally biased region" description="Polar residues" evidence="10">
    <location>
        <begin position="1492"/>
        <end position="1525"/>
    </location>
</feature>
<dbReference type="InterPro" id="IPR051969">
    <property type="entry name" value="Zinc-finger_DNA-bd_regulators"/>
</dbReference>
<keyword evidence="7" id="KW-0804">Transcription</keyword>
<keyword evidence="12" id="KW-1185">Reference proteome</keyword>
<feature type="domain" description="C2H2-type" evidence="11">
    <location>
        <begin position="150"/>
        <end position="183"/>
    </location>
</feature>
<sequence>MPNPREFTETNSGSRRGRRSYIKAETLTKGMNCEPIIFHRNCTKRIISQSPRGKPKRKAGRPRKYKLGDLDSPSFCEGLDSSTCPLSLSSDKMSCKRQRRLSKGDSESVANQKSDKLNIKVKTDESPYKQLTSSSPEQLTSEPIIKVKKFTCQECGMQFKTKGRFDKHIPCRVLRGSEYLQKPQLKRGRKSLNSKSLNNMKLLPSTVQRKGVDDTDEFSLLVRILGKSPKSYNCAKYMNDENFKEADDSSEFSTRKKSSITGTLKFNISPNHTVEFSVSANLLAVKQCISLLDNNSGQFNGVPLSTTKDYLTEINGVSSSLPFTCLPSYRSVDSVIVSSTSSVINTNKEKQVNYNTNNTIHQHNHITSSYQNDYSFASHNLINMSSLNPLLDEYRDRSQDELQAARTILSLAHGATDLIFNMGQVNMDIDSNNAPITNNINNNHNNNDDNLCELNTYNTEVVTNITESRISGDEVGGNSQWVLKHTTDSFQQGNELNSKSTAIMPSITGSIQSNSQSNMVLENNISQTTILHDSDKCISQAINTASTTATTIIPAIQTVTDYLMTTTTAAVTMLATTTTTATTNTTSQSSKTVSDTWHPISSSQNNISSNNNNSNAVHRKIRPPPKKRLSTNYSRSNSSRSLADSNNTPTKSQDNANQIKSPFSSCTTGCEPLVVASQPIKPIISVSATSSCASSTDHIDTLSTFSYSSCTSSASGIGLVSAPIQLTNVVYGNPNLIPSHTTSLTPFIPNQDLTTHQPNPLNAFTMVFPTPRPITPTPQTINGTQPSFFILPQLMVLPRFVGSYIPMISAPEPYPSIINPVHSSSLTETRPSTFMTSSLVTPIPTVQPEYSPNQPVRTIILQPPPQPSLPLTQPMSILGSETVTTQTSDDSHLKPINQNLSSDEIKELNISDSNNMQVSQQSEICSVKDKLLLPTLSNQNNANCSKKSESTKCIWSGPNITKPVPIRPVPEAFKVKLSNVLPSSLQSKSVQEHQQQQQQQHHGLTGQQTASDQRVLSTPVTYHDMTSNCTKTTVSLTTTIVNTLTNSPAYMNPTPPPPSLPPAPPSPVCIDLVSPDKMSSVDTTLDTSPASYTSQQSQNKLVTILPANQSDKINKFQYRSIHHKKRLNFVKHNNYKKCLSISHNLQVSTTTNNTTTATNTTTCLRGKYRCQDFHSLHSIKLYPLRKHWRTHTSIRPYICHHCDISFKNRGNLSKHMKSRCHHDKFLKDSGLTQMPLSNSISDSESQFNGTSNNEEISVGEKHDNDTTTTTTNTTTTATTTNDDDDDDDSNSTVCTPEDLSNCSKASVVASTSPSMSLSCKTRNSKGAVNNCSIPMNNKRNQDNSSTYNDIHAAISKSSSSTAPPSPVSSSSNLCLKSSVLQFNTCSHVSDSSNRIPAPNVNAVNLSQDLPMNLSAKPQEPIALIRYVVDPSTYAKMNGIQPASYLNHHQHHHHHTDNFYDKQIPSNCLPSAEVIVQTAVEAARSLASDKPNLRQQTNKSNQSTPDSKYFEKTSSPGSKINCNINNDSEEQHFPKALRTSTPNHHENKQNDKSFLLPRPASNGSSCGSGVICTEDSSPNKLNKDTKQNKLETTPVTPTTVSNKTESPSRQNHGVKSHNCLKDPRPYKCNTCNVGFRVTGHLYKHYRSKSHMSNILQMAQLSSSTIERVLQCHMGNSQLINPDTGELIMTTLEKLIPTCEIPTTVPINTVTNGHN</sequence>
<evidence type="ECO:0000256" key="5">
    <source>
        <dbReference type="ARBA" id="ARBA00022833"/>
    </source>
</evidence>
<feature type="compositionally biased region" description="Polar residues" evidence="10">
    <location>
        <begin position="1231"/>
        <end position="1255"/>
    </location>
</feature>
<dbReference type="GO" id="GO:0008270">
    <property type="term" value="F:zinc ion binding"/>
    <property type="evidence" value="ECO:0007669"/>
    <property type="project" value="UniProtKB-KW"/>
</dbReference>
<keyword evidence="4 9" id="KW-0863">Zinc-finger</keyword>
<protein>
    <recommendedName>
        <fullName evidence="11">C2H2-type domain-containing protein</fullName>
    </recommendedName>
</protein>
<dbReference type="GO" id="GO:0005634">
    <property type="term" value="C:nucleus"/>
    <property type="evidence" value="ECO:0007669"/>
    <property type="project" value="UniProtKB-SubCell"/>
</dbReference>
<dbReference type="WBParaSite" id="TREG1_37070.1">
    <property type="protein sequence ID" value="TREG1_37070.1"/>
    <property type="gene ID" value="TREG1_37070"/>
</dbReference>
<dbReference type="Gene3D" id="3.30.160.60">
    <property type="entry name" value="Classic Zinc Finger"/>
    <property type="match status" value="2"/>
</dbReference>
<feature type="domain" description="C2H2-type" evidence="11">
    <location>
        <begin position="1197"/>
        <end position="1221"/>
    </location>
</feature>
<keyword evidence="6" id="KW-0805">Transcription regulation</keyword>
<evidence type="ECO:0000256" key="3">
    <source>
        <dbReference type="ARBA" id="ARBA00022737"/>
    </source>
</evidence>
<feature type="compositionally biased region" description="Basic residues" evidence="10">
    <location>
        <begin position="53"/>
        <end position="65"/>
    </location>
</feature>
<reference evidence="12" key="1">
    <citation type="submission" date="2022-06" db="EMBL/GenBank/DDBJ databases">
        <authorList>
            <person name="Berger JAMES D."/>
            <person name="Berger JAMES D."/>
        </authorList>
    </citation>
    <scope>NUCLEOTIDE SEQUENCE [LARGE SCALE GENOMIC DNA]</scope>
</reference>
<proteinExistence type="predicted"/>
<evidence type="ECO:0000259" key="11">
    <source>
        <dbReference type="PROSITE" id="PS50157"/>
    </source>
</evidence>
<evidence type="ECO:0000256" key="9">
    <source>
        <dbReference type="PROSITE-ProRule" id="PRU00042"/>
    </source>
</evidence>
<evidence type="ECO:0000256" key="4">
    <source>
        <dbReference type="ARBA" id="ARBA00022771"/>
    </source>
</evidence>
<evidence type="ECO:0000256" key="8">
    <source>
        <dbReference type="ARBA" id="ARBA00023242"/>
    </source>
</evidence>
<dbReference type="SUPFAM" id="SSF57667">
    <property type="entry name" value="beta-beta-alpha zinc fingers"/>
    <property type="match status" value="2"/>
</dbReference>
<feature type="compositionally biased region" description="Low complexity" evidence="10">
    <location>
        <begin position="600"/>
        <end position="615"/>
    </location>
</feature>
<feature type="region of interest" description="Disordered" evidence="10">
    <location>
        <begin position="580"/>
        <end position="660"/>
    </location>
</feature>
<dbReference type="GO" id="GO:0000981">
    <property type="term" value="F:DNA-binding transcription factor activity, RNA polymerase II-specific"/>
    <property type="evidence" value="ECO:0007669"/>
    <property type="project" value="TreeGrafter"/>
</dbReference>
<evidence type="ECO:0000256" key="10">
    <source>
        <dbReference type="SAM" id="MobiDB-lite"/>
    </source>
</evidence>
<feature type="region of interest" description="Disordered" evidence="10">
    <location>
        <begin position="95"/>
        <end position="137"/>
    </location>
</feature>
<feature type="compositionally biased region" description="Basic residues" evidence="10">
    <location>
        <begin position="617"/>
        <end position="629"/>
    </location>
</feature>
<feature type="region of interest" description="Disordered" evidence="10">
    <location>
        <begin position="1537"/>
        <end position="1617"/>
    </location>
</feature>
<dbReference type="SMART" id="SM00355">
    <property type="entry name" value="ZnF_C2H2"/>
    <property type="match status" value="3"/>
</dbReference>
<keyword evidence="3" id="KW-0677">Repeat</keyword>
<evidence type="ECO:0000313" key="13">
    <source>
        <dbReference type="WBParaSite" id="TREG1_37070.1"/>
    </source>
</evidence>
<feature type="region of interest" description="Disordered" evidence="10">
    <location>
        <begin position="44"/>
        <end position="66"/>
    </location>
</feature>
<accession>A0AA85JKT6</accession>
<dbReference type="PANTHER" id="PTHR45944">
    <property type="entry name" value="SCHNURRI, ISOFORM F"/>
    <property type="match status" value="1"/>
</dbReference>
<keyword evidence="2" id="KW-0479">Metal-binding</keyword>
<evidence type="ECO:0000256" key="2">
    <source>
        <dbReference type="ARBA" id="ARBA00022723"/>
    </source>
</evidence>
<evidence type="ECO:0000313" key="12">
    <source>
        <dbReference type="Proteomes" id="UP000050795"/>
    </source>
</evidence>
<feature type="region of interest" description="Disordered" evidence="10">
    <location>
        <begin position="984"/>
        <end position="1013"/>
    </location>
</feature>
<dbReference type="InterPro" id="IPR013087">
    <property type="entry name" value="Znf_C2H2_type"/>
</dbReference>
<feature type="compositionally biased region" description="Low complexity" evidence="10">
    <location>
        <begin position="1266"/>
        <end position="1280"/>
    </location>
</feature>
<dbReference type="GO" id="GO:0000978">
    <property type="term" value="F:RNA polymerase II cis-regulatory region sequence-specific DNA binding"/>
    <property type="evidence" value="ECO:0007669"/>
    <property type="project" value="TreeGrafter"/>
</dbReference>
<organism evidence="12 13">
    <name type="scientific">Trichobilharzia regenti</name>
    <name type="common">Nasal bird schistosome</name>
    <dbReference type="NCBI Taxonomy" id="157069"/>
    <lineage>
        <taxon>Eukaryota</taxon>
        <taxon>Metazoa</taxon>
        <taxon>Spiralia</taxon>
        <taxon>Lophotrochozoa</taxon>
        <taxon>Platyhelminthes</taxon>
        <taxon>Trematoda</taxon>
        <taxon>Digenea</taxon>
        <taxon>Strigeidida</taxon>
        <taxon>Schistosomatoidea</taxon>
        <taxon>Schistosomatidae</taxon>
        <taxon>Trichobilharzia</taxon>
    </lineage>
</organism>
<feature type="compositionally biased region" description="Low complexity" evidence="10">
    <location>
        <begin position="992"/>
        <end position="1009"/>
    </location>
</feature>
<dbReference type="PROSITE" id="PS50157">
    <property type="entry name" value="ZINC_FINGER_C2H2_2"/>
    <property type="match status" value="3"/>
</dbReference>
<feature type="compositionally biased region" description="Low complexity" evidence="10">
    <location>
        <begin position="630"/>
        <end position="647"/>
    </location>
</feature>
<comment type="subcellular location">
    <subcellularLocation>
        <location evidence="1">Nucleus</location>
    </subcellularLocation>
</comment>
<evidence type="ECO:0000256" key="7">
    <source>
        <dbReference type="ARBA" id="ARBA00023163"/>
    </source>
</evidence>
<keyword evidence="5" id="KW-0862">Zinc</keyword>
<reference evidence="13" key="2">
    <citation type="submission" date="2023-11" db="UniProtKB">
        <authorList>
            <consortium name="WormBaseParasite"/>
        </authorList>
    </citation>
    <scope>IDENTIFICATION</scope>
</reference>
<dbReference type="PANTHER" id="PTHR45944:SF2">
    <property type="entry name" value="SCHNURRI, ISOFORM F"/>
    <property type="match status" value="1"/>
</dbReference>
<evidence type="ECO:0000256" key="6">
    <source>
        <dbReference type="ARBA" id="ARBA00023015"/>
    </source>
</evidence>
<feature type="region of interest" description="Disordered" evidence="10">
    <location>
        <begin position="1231"/>
        <end position="1295"/>
    </location>
</feature>
<evidence type="ECO:0000256" key="1">
    <source>
        <dbReference type="ARBA" id="ARBA00004123"/>
    </source>
</evidence>
<keyword evidence="8" id="KW-0539">Nucleus</keyword>
<feature type="compositionally biased region" description="Polar residues" evidence="10">
    <location>
        <begin position="1589"/>
        <end position="1612"/>
    </location>
</feature>
<dbReference type="PROSITE" id="PS00028">
    <property type="entry name" value="ZINC_FINGER_C2H2_1"/>
    <property type="match status" value="2"/>
</dbReference>
<name>A0AA85JKT6_TRIRE</name>
<feature type="compositionally biased region" description="Polar residues" evidence="10">
    <location>
        <begin position="648"/>
        <end position="660"/>
    </location>
</feature>
<feature type="domain" description="C2H2-type" evidence="11">
    <location>
        <begin position="1625"/>
        <end position="1649"/>
    </location>
</feature>
<feature type="region of interest" description="Disordered" evidence="10">
    <location>
        <begin position="1485"/>
        <end position="1525"/>
    </location>
</feature>
<dbReference type="Proteomes" id="UP000050795">
    <property type="component" value="Unassembled WGS sequence"/>
</dbReference>
<dbReference type="InterPro" id="IPR036236">
    <property type="entry name" value="Znf_C2H2_sf"/>
</dbReference>